<reference evidence="2 3" key="1">
    <citation type="submission" date="2023-01" db="EMBL/GenBank/DDBJ databases">
        <title>Analysis of 21 Apiospora genomes using comparative genomics revels a genus with tremendous synthesis potential of carbohydrate active enzymes and secondary metabolites.</title>
        <authorList>
            <person name="Sorensen T."/>
        </authorList>
    </citation>
    <scope>NUCLEOTIDE SEQUENCE [LARGE SCALE GENOMIC DNA]</scope>
    <source>
        <strain evidence="2 3">CBS 117206</strain>
    </source>
</reference>
<accession>A0AAW0QSE6</accession>
<proteinExistence type="predicted"/>
<keyword evidence="3" id="KW-1185">Reference proteome</keyword>
<dbReference type="EMBL" id="JAQQWP010000006">
    <property type="protein sequence ID" value="KAK8113646.1"/>
    <property type="molecule type" value="Genomic_DNA"/>
</dbReference>
<feature type="compositionally biased region" description="Basic and acidic residues" evidence="1">
    <location>
        <begin position="74"/>
        <end position="88"/>
    </location>
</feature>
<organism evidence="2 3">
    <name type="scientific">Apiospora kogelbergensis</name>
    <dbReference type="NCBI Taxonomy" id="1337665"/>
    <lineage>
        <taxon>Eukaryota</taxon>
        <taxon>Fungi</taxon>
        <taxon>Dikarya</taxon>
        <taxon>Ascomycota</taxon>
        <taxon>Pezizomycotina</taxon>
        <taxon>Sordariomycetes</taxon>
        <taxon>Xylariomycetidae</taxon>
        <taxon>Amphisphaeriales</taxon>
        <taxon>Apiosporaceae</taxon>
        <taxon>Apiospora</taxon>
    </lineage>
</organism>
<feature type="compositionally biased region" description="Polar residues" evidence="1">
    <location>
        <begin position="114"/>
        <end position="126"/>
    </location>
</feature>
<gene>
    <name evidence="2" type="ORF">PG999_005715</name>
</gene>
<feature type="compositionally biased region" description="Basic residues" evidence="1">
    <location>
        <begin position="92"/>
        <end position="102"/>
    </location>
</feature>
<comment type="caution">
    <text evidence="2">The sequence shown here is derived from an EMBL/GenBank/DDBJ whole genome shotgun (WGS) entry which is preliminary data.</text>
</comment>
<evidence type="ECO:0000313" key="2">
    <source>
        <dbReference type="EMBL" id="KAK8113646.1"/>
    </source>
</evidence>
<dbReference type="AlphaFoldDB" id="A0AAW0QSE6"/>
<feature type="region of interest" description="Disordered" evidence="1">
    <location>
        <begin position="41"/>
        <end position="133"/>
    </location>
</feature>
<sequence>MRGKLAYEAELELEIVSEGESVAPPCAANAADDVVAGMGTTVRLSHGDKSSLGDKDSDGRSTRLSGNFSGLRCSNHDSDRFDSTRAENIRGSARKLFGRGRLGHSLGNHGSDGLDNTGTQSNSGSAREQLHGG</sequence>
<evidence type="ECO:0000313" key="3">
    <source>
        <dbReference type="Proteomes" id="UP001392437"/>
    </source>
</evidence>
<protein>
    <submittedName>
        <fullName evidence="2">Uncharacterized protein</fullName>
    </submittedName>
</protein>
<name>A0AAW0QSE6_9PEZI</name>
<feature type="compositionally biased region" description="Basic and acidic residues" evidence="1">
    <location>
        <begin position="45"/>
        <end position="61"/>
    </location>
</feature>
<dbReference type="Proteomes" id="UP001392437">
    <property type="component" value="Unassembled WGS sequence"/>
</dbReference>
<evidence type="ECO:0000256" key="1">
    <source>
        <dbReference type="SAM" id="MobiDB-lite"/>
    </source>
</evidence>